<dbReference type="RefSeq" id="WP_281736220.1">
    <property type="nucleotide sequence ID" value="NZ_JAKETQ010000001.1"/>
</dbReference>
<dbReference type="AlphaFoldDB" id="A0AA41QPG0"/>
<name>A0AA41QPG0_9HYPH</name>
<dbReference type="SUPFAM" id="SSF51430">
    <property type="entry name" value="NAD(P)-linked oxidoreductase"/>
    <property type="match status" value="1"/>
</dbReference>
<evidence type="ECO:0000313" key="5">
    <source>
        <dbReference type="Proteomes" id="UP001156140"/>
    </source>
</evidence>
<dbReference type="GO" id="GO:0016491">
    <property type="term" value="F:oxidoreductase activity"/>
    <property type="evidence" value="ECO:0007669"/>
    <property type="project" value="UniProtKB-KW"/>
</dbReference>
<accession>A0AA41QPG0</accession>
<comment type="caution">
    <text evidence="4">The sequence shown here is derived from an EMBL/GenBank/DDBJ whole genome shotgun (WGS) entry which is preliminary data.</text>
</comment>
<dbReference type="CDD" id="cd19078">
    <property type="entry name" value="AKR_AKR13C1_2"/>
    <property type="match status" value="1"/>
</dbReference>
<dbReference type="InterPro" id="IPR050791">
    <property type="entry name" value="Aldo-Keto_reductase"/>
</dbReference>
<dbReference type="InterPro" id="IPR023210">
    <property type="entry name" value="NADP_OxRdtase_dom"/>
</dbReference>
<proteinExistence type="predicted"/>
<feature type="domain" description="NADP-dependent oxidoreductase" evidence="3">
    <location>
        <begin position="15"/>
        <end position="307"/>
    </location>
</feature>
<gene>
    <name evidence="4" type="ORF">ML536_13855</name>
</gene>
<dbReference type="EMBL" id="JALAZD010000001">
    <property type="protein sequence ID" value="MCI0127908.1"/>
    <property type="molecule type" value="Genomic_DNA"/>
</dbReference>
<dbReference type="Gene3D" id="3.20.20.100">
    <property type="entry name" value="NADP-dependent oxidoreductase domain"/>
    <property type="match status" value="1"/>
</dbReference>
<dbReference type="Proteomes" id="UP001156140">
    <property type="component" value="Unassembled WGS sequence"/>
</dbReference>
<keyword evidence="1" id="KW-0560">Oxidoreductase</keyword>
<dbReference type="GO" id="GO:0005737">
    <property type="term" value="C:cytoplasm"/>
    <property type="evidence" value="ECO:0007669"/>
    <property type="project" value="TreeGrafter"/>
</dbReference>
<feature type="region of interest" description="Disordered" evidence="2">
    <location>
        <begin position="308"/>
        <end position="329"/>
    </location>
</feature>
<evidence type="ECO:0000313" key="4">
    <source>
        <dbReference type="EMBL" id="MCI0127908.1"/>
    </source>
</evidence>
<reference evidence="4" key="1">
    <citation type="submission" date="2022-03" db="EMBL/GenBank/DDBJ databases">
        <title>The complete genome sequence of a Methyloterrigena soli.</title>
        <authorList>
            <person name="Zi Z."/>
        </authorList>
    </citation>
    <scope>NUCLEOTIDE SEQUENCE</scope>
    <source>
        <strain evidence="4">M48</strain>
    </source>
</reference>
<dbReference type="Pfam" id="PF00248">
    <property type="entry name" value="Aldo_ket_red"/>
    <property type="match status" value="1"/>
</dbReference>
<evidence type="ECO:0000259" key="3">
    <source>
        <dbReference type="Pfam" id="PF00248"/>
    </source>
</evidence>
<evidence type="ECO:0000256" key="1">
    <source>
        <dbReference type="ARBA" id="ARBA00023002"/>
    </source>
</evidence>
<keyword evidence="5" id="KW-1185">Reference proteome</keyword>
<dbReference type="PANTHER" id="PTHR43625:SF77">
    <property type="entry name" value="ALDO-KETO REDUCTASE"/>
    <property type="match status" value="1"/>
</dbReference>
<dbReference type="PANTHER" id="PTHR43625">
    <property type="entry name" value="AFLATOXIN B1 ALDEHYDE REDUCTASE"/>
    <property type="match status" value="1"/>
</dbReference>
<sequence>MEKRKLGQGLEVSALSLGAMGYGKSRDIPDRPQMIELLRAAVDRGMNFFDTAEVYGPWTNEEMLGEAFADMRDKVIIATKFGWDIDQQTGEHRGGVNSKPAQIRQAVEGSLKRLGTDYIDLYYQHRVDPDVPMEDVAGVVSDLIGQGKVRYFGLSEAGVGSIRKAHAVQPVAALQSEYSLWTREPENEVIPTLEELGIGMVPFSPLGKGFLTGTIDAGTKFGDKDMRNTVPRFQPENRETNQRLVDMLRRIGEAHGASPAQVALAWLMAQKPWIVPLFGTRSIQRFDENIGSLNVRLSESDLRELNESKTTMPVEGNRYPPEHMRRVGL</sequence>
<organism evidence="4 5">
    <name type="scientific">Paradevosia shaoguanensis</name>
    <dbReference type="NCBI Taxonomy" id="1335043"/>
    <lineage>
        <taxon>Bacteria</taxon>
        <taxon>Pseudomonadati</taxon>
        <taxon>Pseudomonadota</taxon>
        <taxon>Alphaproteobacteria</taxon>
        <taxon>Hyphomicrobiales</taxon>
        <taxon>Devosiaceae</taxon>
        <taxon>Paradevosia</taxon>
    </lineage>
</organism>
<dbReference type="InterPro" id="IPR036812">
    <property type="entry name" value="NAD(P)_OxRdtase_dom_sf"/>
</dbReference>
<feature type="compositionally biased region" description="Basic and acidic residues" evidence="2">
    <location>
        <begin position="320"/>
        <end position="329"/>
    </location>
</feature>
<protein>
    <submittedName>
        <fullName evidence="4">Aldo/keto reductase</fullName>
    </submittedName>
</protein>
<evidence type="ECO:0000256" key="2">
    <source>
        <dbReference type="SAM" id="MobiDB-lite"/>
    </source>
</evidence>